<evidence type="ECO:0000256" key="1">
    <source>
        <dbReference type="SAM" id="MobiDB-lite"/>
    </source>
</evidence>
<feature type="region of interest" description="Disordered" evidence="1">
    <location>
        <begin position="636"/>
        <end position="657"/>
    </location>
</feature>
<feature type="region of interest" description="Disordered" evidence="1">
    <location>
        <begin position="585"/>
        <end position="623"/>
    </location>
</feature>
<feature type="compositionally biased region" description="Polar residues" evidence="1">
    <location>
        <begin position="314"/>
        <end position="333"/>
    </location>
</feature>
<evidence type="ECO:0000313" key="2">
    <source>
        <dbReference type="EMBL" id="SPO05541.1"/>
    </source>
</evidence>
<feature type="compositionally biased region" description="Low complexity" evidence="1">
    <location>
        <begin position="92"/>
        <end position="107"/>
    </location>
</feature>
<keyword evidence="3" id="KW-1185">Reference proteome</keyword>
<feature type="region of interest" description="Disordered" evidence="1">
    <location>
        <begin position="1"/>
        <end position="80"/>
    </location>
</feature>
<comment type="caution">
    <text evidence="2">The sequence shown here is derived from an EMBL/GenBank/DDBJ whole genome shotgun (WGS) entry which is preliminary data.</text>
</comment>
<feature type="compositionally biased region" description="Pro residues" evidence="1">
    <location>
        <begin position="159"/>
        <end position="176"/>
    </location>
</feature>
<feature type="region of interest" description="Disordered" evidence="1">
    <location>
        <begin position="295"/>
        <end position="351"/>
    </location>
</feature>
<evidence type="ECO:0000313" key="3">
    <source>
        <dbReference type="Proteomes" id="UP001187682"/>
    </source>
</evidence>
<feature type="region of interest" description="Disordered" evidence="1">
    <location>
        <begin position="92"/>
        <end position="268"/>
    </location>
</feature>
<dbReference type="InterPro" id="IPR011333">
    <property type="entry name" value="SKP1/BTB/POZ_sf"/>
</dbReference>
<feature type="compositionally biased region" description="Low complexity" evidence="1">
    <location>
        <begin position="335"/>
        <end position="348"/>
    </location>
</feature>
<dbReference type="Gene3D" id="3.30.710.10">
    <property type="entry name" value="Potassium Channel Kv1.1, Chain A"/>
    <property type="match status" value="1"/>
</dbReference>
<dbReference type="EMBL" id="ONZQ02000013">
    <property type="protein sequence ID" value="SPO05541.1"/>
    <property type="molecule type" value="Genomic_DNA"/>
</dbReference>
<proteinExistence type="predicted"/>
<evidence type="ECO:0008006" key="4">
    <source>
        <dbReference type="Google" id="ProtNLM"/>
    </source>
</evidence>
<feature type="compositionally biased region" description="Polar residues" evidence="1">
    <location>
        <begin position="38"/>
        <end position="57"/>
    </location>
</feature>
<accession>A0AAE8N337</accession>
<dbReference type="Proteomes" id="UP001187682">
    <property type="component" value="Unassembled WGS sequence"/>
</dbReference>
<gene>
    <name evidence="2" type="ORF">DNG_08228</name>
</gene>
<feature type="compositionally biased region" description="Polar residues" evidence="1">
    <location>
        <begin position="295"/>
        <end position="307"/>
    </location>
</feature>
<sequence>MAPANGGANPRKGSASKPRPKNVVPAIPLTYMPRRAQNRVSTTQPPPSQANGDTQATPKGVAAELAKAEPVPAPTVNGTAKVEGEVQVQVQAQAAASEDSSAQVAVEPSFQAPSVPSTNSTVDDSGLDSTATGTPALDSPKSAPGTDKMNPPTGGPKAYAPPPSNPLPRSMPPPFHPSGNGPNMMYGGDMSLGPRPPHHQPHPSNSSLHFGAFHDSNSSSPAPHSGGYAPPPGLPLPNGRPSHMGRPSGPDFRPQSMMFGNDFEPTSVDPYGQSMASYAPHDGGYPPYMGNYLPSTPHSFHDSQSSGHPDDIYSQFSPHGATNGSQSHNQHQVNGGRPHPSGPMMGMHHPPPGMMPPMPPPHVVHRILEPDPEQFFSHFKNNFQDPRFADCNLELRFPDNRAPPLRIPAHRLVLSRSTFLEQLMVGDHNPRRKGSNASTVTITADDKYLRPDAFITALQRLYAFPLFSIPTPPPGSEDLPLAGGAVDRFNFVVSYAAAGHLLQCVSVVLRGMEMATQLLCWDTLEPALEFAVGASQARGTIDIHERYPYGDPTRILLEGIVGFVASRITTDFVLDPSVTDPQGYSRLPNIPDCAKRSASSKRPPAIARGSSVHISPGHQGRRSRLTNIKFGDMSVEGSAGVDVPNGPGPANPTQNHTSPQIAALSRVLLNLPFGCLKAVFESPRFGLDAESPEANSEARQRVAAEVISERESRRLAAVEAVTTGRVSSPDGARRVLSSVEPRAGDDWGVLGFQESVVPISNAHSPHISRAWIPLAGVDDDRGSSGTGWSGPAYP</sequence>
<feature type="compositionally biased region" description="Polar residues" evidence="1">
    <location>
        <begin position="111"/>
        <end position="133"/>
    </location>
</feature>
<organism evidence="2 3">
    <name type="scientific">Cephalotrichum gorgonifer</name>
    <dbReference type="NCBI Taxonomy" id="2041049"/>
    <lineage>
        <taxon>Eukaryota</taxon>
        <taxon>Fungi</taxon>
        <taxon>Dikarya</taxon>
        <taxon>Ascomycota</taxon>
        <taxon>Pezizomycotina</taxon>
        <taxon>Sordariomycetes</taxon>
        <taxon>Hypocreomycetidae</taxon>
        <taxon>Microascales</taxon>
        <taxon>Microascaceae</taxon>
        <taxon>Cephalotrichum</taxon>
    </lineage>
</organism>
<reference evidence="2" key="1">
    <citation type="submission" date="2018-03" db="EMBL/GenBank/DDBJ databases">
        <authorList>
            <person name="Guldener U."/>
        </authorList>
    </citation>
    <scope>NUCLEOTIDE SEQUENCE</scope>
</reference>
<protein>
    <recommendedName>
        <fullName evidence="4">BTB domain-containing protein</fullName>
    </recommendedName>
</protein>
<dbReference type="AlphaFoldDB" id="A0AAE8N337"/>
<name>A0AAE8N337_9PEZI</name>